<reference evidence="1" key="1">
    <citation type="submission" date="2020-04" db="EMBL/GenBank/DDBJ databases">
        <title>A chromosome-scale assembly and high-density genetic map of the yellow drum (Nibea albiflora) genome.</title>
        <authorList>
            <person name="Xu D."/>
            <person name="Zhang W."/>
            <person name="Chen R."/>
            <person name="Tan P."/>
            <person name="Wang L."/>
            <person name="Song H."/>
            <person name="Tian L."/>
            <person name="Zhu Q."/>
            <person name="Wang B."/>
        </authorList>
    </citation>
    <scope>NUCLEOTIDE SEQUENCE</scope>
    <source>
        <strain evidence="1">ZJHYS-2018</strain>
    </source>
</reference>
<comment type="caution">
    <text evidence="1">The sequence shown here is derived from an EMBL/GenBank/DDBJ whole genome shotgun (WGS) entry which is preliminary data.</text>
</comment>
<dbReference type="EMBL" id="CM024806">
    <property type="protein sequence ID" value="KAG8008981.1"/>
    <property type="molecule type" value="Genomic_DNA"/>
</dbReference>
<evidence type="ECO:0000313" key="2">
    <source>
        <dbReference type="Proteomes" id="UP000805704"/>
    </source>
</evidence>
<dbReference type="Proteomes" id="UP000805704">
    <property type="component" value="Chromosome 18"/>
</dbReference>
<gene>
    <name evidence="1" type="ORF">GBF38_011554</name>
</gene>
<keyword evidence="2" id="KW-1185">Reference proteome</keyword>
<name>A0ACB7F3S4_NIBAL</name>
<sequence length="168" mass="18095">MAALGFTAAVGGGASVITANVFKVVEERISIETVERLGSEFMQILGALKGGLEEIKKVSEELEEKSSSLITKTGAQAKSGLSDTEQLESILVRTAEVAERSRQAVEASLTMQGGVKDLLNLIIQIIPTSEDAELGNSITGLASQCEKTVKEFAKMKETLRDFEEMRKE</sequence>
<evidence type="ECO:0000313" key="1">
    <source>
        <dbReference type="EMBL" id="KAG8008981.1"/>
    </source>
</evidence>
<proteinExistence type="predicted"/>
<organism evidence="1 2">
    <name type="scientific">Nibea albiflora</name>
    <name type="common">Yellow drum</name>
    <name type="synonym">Corvina albiflora</name>
    <dbReference type="NCBI Taxonomy" id="240163"/>
    <lineage>
        <taxon>Eukaryota</taxon>
        <taxon>Metazoa</taxon>
        <taxon>Chordata</taxon>
        <taxon>Craniata</taxon>
        <taxon>Vertebrata</taxon>
        <taxon>Euteleostomi</taxon>
        <taxon>Actinopterygii</taxon>
        <taxon>Neopterygii</taxon>
        <taxon>Teleostei</taxon>
        <taxon>Neoteleostei</taxon>
        <taxon>Acanthomorphata</taxon>
        <taxon>Eupercaria</taxon>
        <taxon>Sciaenidae</taxon>
        <taxon>Nibea</taxon>
    </lineage>
</organism>
<accession>A0ACB7F3S4</accession>
<protein>
    <submittedName>
        <fullName evidence="1">Uncharacterized protein</fullName>
    </submittedName>
</protein>